<proteinExistence type="predicted"/>
<dbReference type="EMBL" id="LFNG01000044">
    <property type="protein sequence ID" value="KMQ69492.1"/>
    <property type="molecule type" value="Genomic_DNA"/>
</dbReference>
<comment type="caution">
    <text evidence="1">The sequence shown here is derived from an EMBL/GenBank/DDBJ whole genome shotgun (WGS) entry which is preliminary data.</text>
</comment>
<dbReference type="AlphaFoldDB" id="A0A0J7IU49"/>
<dbReference type="Proteomes" id="UP000035900">
    <property type="component" value="Unassembled WGS sequence"/>
</dbReference>
<protein>
    <submittedName>
        <fullName evidence="1">Uncharacterized protein</fullName>
    </submittedName>
</protein>
<dbReference type="STRING" id="1304281.ACM44_14485"/>
<evidence type="ECO:0000313" key="1">
    <source>
        <dbReference type="EMBL" id="KMQ69492.1"/>
    </source>
</evidence>
<name>A0A0J7IU49_9FLAO</name>
<organism evidence="1 2">
    <name type="scientific">Chryseobacterium koreense CCUG 49689</name>
    <dbReference type="NCBI Taxonomy" id="1304281"/>
    <lineage>
        <taxon>Bacteria</taxon>
        <taxon>Pseudomonadati</taxon>
        <taxon>Bacteroidota</taxon>
        <taxon>Flavobacteriia</taxon>
        <taxon>Flavobacteriales</taxon>
        <taxon>Weeksellaceae</taxon>
        <taxon>Chryseobacterium group</taxon>
        <taxon>Chryseobacterium</taxon>
    </lineage>
</organism>
<reference evidence="1 2" key="1">
    <citation type="journal article" date="2004" name="Int. J. Syst. Evol. Microbiol.">
        <title>Kaistella koreensis gen. nov., sp. nov., a novel member of the Chryseobacterium-Bergeyella-Riemerella branch.</title>
        <authorList>
            <person name="Kim M.K."/>
            <person name="Im W.T."/>
            <person name="Shin Y.K."/>
            <person name="Lim J.H."/>
            <person name="Kim S.H."/>
            <person name="Lee B.C."/>
            <person name="Park M.Y."/>
            <person name="Lee K.Y."/>
            <person name="Lee S.T."/>
        </authorList>
    </citation>
    <scope>NUCLEOTIDE SEQUENCE [LARGE SCALE GENOMIC DNA]</scope>
    <source>
        <strain evidence="1 2">CCUG 49689</strain>
    </source>
</reference>
<keyword evidence="2" id="KW-1185">Reference proteome</keyword>
<evidence type="ECO:0000313" key="2">
    <source>
        <dbReference type="Proteomes" id="UP000035900"/>
    </source>
</evidence>
<gene>
    <name evidence="1" type="ORF">ACM44_14485</name>
</gene>
<dbReference type="PATRIC" id="fig|1304281.5.peg.3154"/>
<sequence length="533" mass="59795">MVIKLWPFTKTSPKLPSDVIDTYVNAYTEALFGTYHIYQPVTLINSNVETKAPIPMMYGTQTEVGNGNLTINSLIPIFVLKMIDDIGDQSDAETVVGYLVDGILTFSGIGNLTKLRHLKWAALGASEEAVGLLTKQGLRVVLGGVEFTSGALGFFANFVECNANDEFCKNVKNFIMLLQLATLSVTAVDTVASLALKTSAKRIVENVGGATETEIIQNVKNRLKTLHPNESDALLQEVSSTIYRTSIVLNSGLPVFTIIAVVKKLINIRKFVLRAEYTEEVMKNFINYCKNELKITDDILTEDLLVIANRNAKPISAIDLPKQANYYINEVLKRGFPAGISSKANYKSFCNGSKNYVIETLGDLDDEFIYFEDKFEFFVKGSSVRAPRTTGDPNINNVELPEWRAGDIETDIMLDENNYRLFIQKMDNYVESLKKSRKIEKDQYYKLKEHLNPNGDFITYQFFELLPSGSTDFTTGYRNTCKQYTSFPADKIDFAIVKKNKIISVSTGNYAREVRGGKIVGKYDMKPKLPYIE</sequence>
<accession>A0A0J7IU49</accession>